<dbReference type="InterPro" id="IPR017439">
    <property type="entry name" value="Amidohydrolase"/>
</dbReference>
<dbReference type="InterPro" id="IPR011650">
    <property type="entry name" value="Peptidase_M20_dimer"/>
</dbReference>
<comment type="caution">
    <text evidence="2">The sequence shown here is derived from an EMBL/GenBank/DDBJ whole genome shotgun (WGS) entry which is preliminary data.</text>
</comment>
<dbReference type="Proteomes" id="UP001595969">
    <property type="component" value="Unassembled WGS sequence"/>
</dbReference>
<protein>
    <submittedName>
        <fullName evidence="2">Amidohydrolase</fullName>
    </submittedName>
</protein>
<sequence>MFKEAGFFKELSVTRQKIHQFPELSGKEFLTTQFIKSYLETEGIRILDTKLKTGLVAEVGVNTGKVIGLRADIDALPVQEATNVSYRSKNKGVMHACGHDFHTASLLGAAKLLKQKEQEIPGKVRFVFQPAEEIFQGAKSVIENIDFQDWDALVGFHNSPTLPLGVVGQGITKQTANVDRFLVTVHGTGTHAAHPEQGSDPIVTGAQIITNLQAIVSRHLSASEKAVVSVTHVKAGETWNVIPDQFIFEGTVRTFHPTVRQKIHQMIDRIVKNTADNYQQIARVDWVVGPSSVENHKDLTQKITPVLANVAKEIVTLPPSLGGEDFAYYQEHVPTYFAWIGTGTKFPLHHPAFTVDDRALVYSVNYYLQAVDALLA</sequence>
<gene>
    <name evidence="2" type="ORF">ACFO5I_07070</name>
</gene>
<evidence type="ECO:0000313" key="2">
    <source>
        <dbReference type="EMBL" id="MFC4719492.1"/>
    </source>
</evidence>
<dbReference type="PIRSF" id="PIRSF005962">
    <property type="entry name" value="Pept_M20D_amidohydro"/>
    <property type="match status" value="1"/>
</dbReference>
<proteinExistence type="predicted"/>
<dbReference type="Gene3D" id="3.30.70.360">
    <property type="match status" value="1"/>
</dbReference>
<dbReference type="SUPFAM" id="SSF53187">
    <property type="entry name" value="Zn-dependent exopeptidases"/>
    <property type="match status" value="1"/>
</dbReference>
<accession>A0ABV9MTZ4</accession>
<dbReference type="Pfam" id="PF01546">
    <property type="entry name" value="Peptidase_M20"/>
    <property type="match status" value="1"/>
</dbReference>
<organism evidence="2 3">
    <name type="scientific">Enterococcus lemanii</name>
    <dbReference type="NCBI Taxonomy" id="1159752"/>
    <lineage>
        <taxon>Bacteria</taxon>
        <taxon>Bacillati</taxon>
        <taxon>Bacillota</taxon>
        <taxon>Bacilli</taxon>
        <taxon>Lactobacillales</taxon>
        <taxon>Enterococcaceae</taxon>
        <taxon>Enterococcus</taxon>
    </lineage>
</organism>
<reference evidence="3" key="1">
    <citation type="journal article" date="2019" name="Int. J. Syst. Evol. Microbiol.">
        <title>The Global Catalogue of Microorganisms (GCM) 10K type strain sequencing project: providing services to taxonomists for standard genome sequencing and annotation.</title>
        <authorList>
            <consortium name="The Broad Institute Genomics Platform"/>
            <consortium name="The Broad Institute Genome Sequencing Center for Infectious Disease"/>
            <person name="Wu L."/>
            <person name="Ma J."/>
        </authorList>
    </citation>
    <scope>NUCLEOTIDE SEQUENCE [LARGE SCALE GENOMIC DNA]</scope>
    <source>
        <strain evidence="3">CGMCC 1.19032</strain>
    </source>
</reference>
<evidence type="ECO:0000313" key="3">
    <source>
        <dbReference type="Proteomes" id="UP001595969"/>
    </source>
</evidence>
<dbReference type="Gene3D" id="3.40.630.10">
    <property type="entry name" value="Zn peptidases"/>
    <property type="match status" value="1"/>
</dbReference>
<dbReference type="Pfam" id="PF07687">
    <property type="entry name" value="M20_dimer"/>
    <property type="match status" value="1"/>
</dbReference>
<dbReference type="InterPro" id="IPR036264">
    <property type="entry name" value="Bact_exopeptidase_dim_dom"/>
</dbReference>
<name>A0ABV9MTZ4_9ENTE</name>
<dbReference type="EMBL" id="JBHSGS010000040">
    <property type="protein sequence ID" value="MFC4719492.1"/>
    <property type="molecule type" value="Genomic_DNA"/>
</dbReference>
<dbReference type="NCBIfam" id="TIGR01891">
    <property type="entry name" value="amidohydrolases"/>
    <property type="match status" value="1"/>
</dbReference>
<dbReference type="InterPro" id="IPR002933">
    <property type="entry name" value="Peptidase_M20"/>
</dbReference>
<dbReference type="SUPFAM" id="SSF55031">
    <property type="entry name" value="Bacterial exopeptidase dimerisation domain"/>
    <property type="match status" value="1"/>
</dbReference>
<dbReference type="PANTHER" id="PTHR11014:SF63">
    <property type="entry name" value="METALLOPEPTIDASE, PUTATIVE (AFU_ORTHOLOGUE AFUA_6G09600)-RELATED"/>
    <property type="match status" value="1"/>
</dbReference>
<keyword evidence="3" id="KW-1185">Reference proteome</keyword>
<feature type="domain" description="Peptidase M20 dimerisation" evidence="1">
    <location>
        <begin position="180"/>
        <end position="278"/>
    </location>
</feature>
<dbReference type="PANTHER" id="PTHR11014">
    <property type="entry name" value="PEPTIDASE M20 FAMILY MEMBER"/>
    <property type="match status" value="1"/>
</dbReference>
<evidence type="ECO:0000259" key="1">
    <source>
        <dbReference type="Pfam" id="PF07687"/>
    </source>
</evidence>
<dbReference type="RefSeq" id="WP_204653132.1">
    <property type="nucleotide sequence ID" value="NZ_JAFBFD010000005.1"/>
</dbReference>